<dbReference type="PROSITE" id="PS51078">
    <property type="entry name" value="ICLR_ED"/>
    <property type="match status" value="1"/>
</dbReference>
<keyword evidence="3" id="KW-0804">Transcription</keyword>
<dbReference type="InterPro" id="IPR036388">
    <property type="entry name" value="WH-like_DNA-bd_sf"/>
</dbReference>
<sequence length="286" mass="31000">MFTYVNRDDAVIHAVAVKSADRALDLLEMFAEHLDGLTLTDVCERTGWPKSSSLALLRTLQQRHFLETSADSGRYRLGPRVATLGSAYLANLSLAQQGSEIVREVSRACDETVHLAVLRGTDVLYVAKEEGGGHMRMVSMVGRMIPAHGTGVGKMLLASLTSGELETLYPSGQDLPRLTERTVTDREAFVQRLAETRTRGYATDDGESTVGVKCLAAPILGVEAEVIAAMSISVPEPRFTRDRIPALLSVLMDGARRLSIRMGCPPAGLAMFPLNPASEVRVGPHR</sequence>
<dbReference type="InterPro" id="IPR036390">
    <property type="entry name" value="WH_DNA-bd_sf"/>
</dbReference>
<dbReference type="SUPFAM" id="SSF55781">
    <property type="entry name" value="GAF domain-like"/>
    <property type="match status" value="1"/>
</dbReference>
<proteinExistence type="predicted"/>
<dbReference type="InterPro" id="IPR014757">
    <property type="entry name" value="Tscrpt_reg_IclR_C"/>
</dbReference>
<dbReference type="InterPro" id="IPR029016">
    <property type="entry name" value="GAF-like_dom_sf"/>
</dbReference>
<evidence type="ECO:0000256" key="3">
    <source>
        <dbReference type="ARBA" id="ARBA00023163"/>
    </source>
</evidence>
<dbReference type="InterPro" id="IPR050707">
    <property type="entry name" value="HTH_MetabolicPath_Reg"/>
</dbReference>
<dbReference type="InterPro" id="IPR005471">
    <property type="entry name" value="Tscrpt_reg_IclR_N"/>
</dbReference>
<keyword evidence="1" id="KW-0805">Transcription regulation</keyword>
<dbReference type="GO" id="GO:0045892">
    <property type="term" value="P:negative regulation of DNA-templated transcription"/>
    <property type="evidence" value="ECO:0007669"/>
    <property type="project" value="TreeGrafter"/>
</dbReference>
<evidence type="ECO:0000256" key="1">
    <source>
        <dbReference type="ARBA" id="ARBA00023015"/>
    </source>
</evidence>
<dbReference type="Pfam" id="PF01614">
    <property type="entry name" value="IclR_C"/>
    <property type="match status" value="1"/>
</dbReference>
<organism evidence="6">
    <name type="scientific">uncultured Thermomicrobiales bacterium</name>
    <dbReference type="NCBI Taxonomy" id="1645740"/>
    <lineage>
        <taxon>Bacteria</taxon>
        <taxon>Pseudomonadati</taxon>
        <taxon>Thermomicrobiota</taxon>
        <taxon>Thermomicrobia</taxon>
        <taxon>Thermomicrobiales</taxon>
        <taxon>environmental samples</taxon>
    </lineage>
</organism>
<evidence type="ECO:0000259" key="5">
    <source>
        <dbReference type="PROSITE" id="PS51078"/>
    </source>
</evidence>
<evidence type="ECO:0000259" key="4">
    <source>
        <dbReference type="PROSITE" id="PS51077"/>
    </source>
</evidence>
<protein>
    <submittedName>
        <fullName evidence="6">Transcriptional regulator, IclR family</fullName>
    </submittedName>
</protein>
<name>A0A6J4UWI7_9BACT</name>
<dbReference type="PANTHER" id="PTHR30136:SF24">
    <property type="entry name" value="HTH-TYPE TRANSCRIPTIONAL REPRESSOR ALLR"/>
    <property type="match status" value="1"/>
</dbReference>
<reference evidence="6" key="1">
    <citation type="submission" date="2020-02" db="EMBL/GenBank/DDBJ databases">
        <authorList>
            <person name="Meier V. D."/>
        </authorList>
    </citation>
    <scope>NUCLEOTIDE SEQUENCE</scope>
    <source>
        <strain evidence="6">AVDCRST_MAG87</strain>
    </source>
</reference>
<dbReference type="GO" id="GO:0003677">
    <property type="term" value="F:DNA binding"/>
    <property type="evidence" value="ECO:0007669"/>
    <property type="project" value="UniProtKB-KW"/>
</dbReference>
<accession>A0A6J4UWI7</accession>
<dbReference type="SMART" id="SM00346">
    <property type="entry name" value="HTH_ICLR"/>
    <property type="match status" value="1"/>
</dbReference>
<evidence type="ECO:0000313" key="6">
    <source>
        <dbReference type="EMBL" id="CAA9561891.1"/>
    </source>
</evidence>
<feature type="domain" description="IclR-ED" evidence="5">
    <location>
        <begin position="80"/>
        <end position="264"/>
    </location>
</feature>
<dbReference type="PROSITE" id="PS51077">
    <property type="entry name" value="HTH_ICLR"/>
    <property type="match status" value="1"/>
</dbReference>
<feature type="domain" description="HTH iclR-type" evidence="4">
    <location>
        <begin position="17"/>
        <end position="79"/>
    </location>
</feature>
<dbReference type="Gene3D" id="3.30.450.40">
    <property type="match status" value="1"/>
</dbReference>
<evidence type="ECO:0000256" key="2">
    <source>
        <dbReference type="ARBA" id="ARBA00023125"/>
    </source>
</evidence>
<dbReference type="PANTHER" id="PTHR30136">
    <property type="entry name" value="HELIX-TURN-HELIX TRANSCRIPTIONAL REGULATOR, ICLR FAMILY"/>
    <property type="match status" value="1"/>
</dbReference>
<dbReference type="GO" id="GO:0003700">
    <property type="term" value="F:DNA-binding transcription factor activity"/>
    <property type="evidence" value="ECO:0007669"/>
    <property type="project" value="TreeGrafter"/>
</dbReference>
<dbReference type="EMBL" id="CADCWJ010000366">
    <property type="protein sequence ID" value="CAA9561891.1"/>
    <property type="molecule type" value="Genomic_DNA"/>
</dbReference>
<dbReference type="Gene3D" id="1.10.10.10">
    <property type="entry name" value="Winged helix-like DNA-binding domain superfamily/Winged helix DNA-binding domain"/>
    <property type="match status" value="1"/>
</dbReference>
<gene>
    <name evidence="6" type="ORF">AVDCRST_MAG87-1646</name>
</gene>
<dbReference type="Pfam" id="PF09339">
    <property type="entry name" value="HTH_IclR"/>
    <property type="match status" value="1"/>
</dbReference>
<dbReference type="FunFam" id="1.10.10.10:FF:000056">
    <property type="entry name" value="IclR family transcriptional regulator"/>
    <property type="match status" value="1"/>
</dbReference>
<dbReference type="AlphaFoldDB" id="A0A6J4UWI7"/>
<keyword evidence="2" id="KW-0238">DNA-binding</keyword>
<dbReference type="SUPFAM" id="SSF46785">
    <property type="entry name" value="Winged helix' DNA-binding domain"/>
    <property type="match status" value="1"/>
</dbReference>